<feature type="domain" description="Cyclic nucleotide-binding" evidence="5">
    <location>
        <begin position="37"/>
        <end position="141"/>
    </location>
</feature>
<evidence type="ECO:0000256" key="4">
    <source>
        <dbReference type="SAM" id="MobiDB-lite"/>
    </source>
</evidence>
<keyword evidence="7" id="KW-0675">Receptor</keyword>
<dbReference type="SMART" id="SM00100">
    <property type="entry name" value="cNMP"/>
    <property type="match status" value="1"/>
</dbReference>
<keyword evidence="8" id="KW-1185">Reference proteome</keyword>
<dbReference type="KEGG" id="gcr:GcLGCM259_0066"/>
<organism evidence="7 8">
    <name type="scientific">Glutamicibacter creatinolyticus</name>
    <dbReference type="NCBI Taxonomy" id="162496"/>
    <lineage>
        <taxon>Bacteria</taxon>
        <taxon>Bacillati</taxon>
        <taxon>Actinomycetota</taxon>
        <taxon>Actinomycetes</taxon>
        <taxon>Micrococcales</taxon>
        <taxon>Micrococcaceae</taxon>
        <taxon>Glutamicibacter</taxon>
    </lineage>
</organism>
<dbReference type="InterPro" id="IPR012318">
    <property type="entry name" value="HTH_CRP"/>
</dbReference>
<feature type="domain" description="HTH crp-type" evidence="6">
    <location>
        <begin position="171"/>
        <end position="244"/>
    </location>
</feature>
<dbReference type="Pfam" id="PF00027">
    <property type="entry name" value="cNMP_binding"/>
    <property type="match status" value="1"/>
</dbReference>
<dbReference type="GO" id="GO:0005829">
    <property type="term" value="C:cytosol"/>
    <property type="evidence" value="ECO:0007669"/>
    <property type="project" value="TreeGrafter"/>
</dbReference>
<dbReference type="InterPro" id="IPR014710">
    <property type="entry name" value="RmlC-like_jellyroll"/>
</dbReference>
<dbReference type="PANTHER" id="PTHR24567">
    <property type="entry name" value="CRP FAMILY TRANSCRIPTIONAL REGULATORY PROTEIN"/>
    <property type="match status" value="1"/>
</dbReference>
<gene>
    <name evidence="7" type="primary">crp_1</name>
    <name evidence="7" type="ORF">GcLGCM259_0066</name>
</gene>
<keyword evidence="3" id="KW-0804">Transcription</keyword>
<dbReference type="InterPro" id="IPR050397">
    <property type="entry name" value="Env_Response_Regulators"/>
</dbReference>
<dbReference type="Pfam" id="PF13545">
    <property type="entry name" value="HTH_Crp_2"/>
    <property type="match status" value="1"/>
</dbReference>
<dbReference type="RefSeq" id="WP_138925403.1">
    <property type="nucleotide sequence ID" value="NZ_CP034412.1"/>
</dbReference>
<dbReference type="InterPro" id="IPR000595">
    <property type="entry name" value="cNMP-bd_dom"/>
</dbReference>
<protein>
    <submittedName>
        <fullName evidence="7">cAMP receptor protein</fullName>
    </submittedName>
</protein>
<proteinExistence type="predicted"/>
<accession>A0A5B7WPS4</accession>
<sequence length="253" mass="27331">MREPSATRRHTPLAQGCGQPHSCPEPVRLRVLGQVPYFRGLSEQQLRVIDGQMQSLAWAEGEHLYATGQPASDLYVMASGRAKAFHDTAEGQQVVVDLLGPGDLFGGVPALGHDRYPETVQALSTTCALRMDNATFENILGQFPPVALQVLNALAGQLRTTRSTLAEHYAAPVASRVAATLLRLADKFGTPSRQGELIQFPLSRADLAGITGASPESVSRAMSSLRKAGIIETGRRWTALTDRARLTEIAENY</sequence>
<dbReference type="SUPFAM" id="SSF51206">
    <property type="entry name" value="cAMP-binding domain-like"/>
    <property type="match status" value="1"/>
</dbReference>
<dbReference type="Gene3D" id="1.10.10.10">
    <property type="entry name" value="Winged helix-like DNA-binding domain superfamily/Winged helix DNA-binding domain"/>
    <property type="match status" value="1"/>
</dbReference>
<dbReference type="PROSITE" id="PS51063">
    <property type="entry name" value="HTH_CRP_2"/>
    <property type="match status" value="1"/>
</dbReference>
<dbReference type="PRINTS" id="PR00034">
    <property type="entry name" value="HTHCRP"/>
</dbReference>
<dbReference type="EMBL" id="CP034412">
    <property type="protein sequence ID" value="QCY45859.1"/>
    <property type="molecule type" value="Genomic_DNA"/>
</dbReference>
<dbReference type="SUPFAM" id="SSF46785">
    <property type="entry name" value="Winged helix' DNA-binding domain"/>
    <property type="match status" value="1"/>
</dbReference>
<dbReference type="Proteomes" id="UP000307000">
    <property type="component" value="Chromosome"/>
</dbReference>
<dbReference type="AlphaFoldDB" id="A0A5B7WPS4"/>
<feature type="region of interest" description="Disordered" evidence="4">
    <location>
        <begin position="1"/>
        <end position="20"/>
    </location>
</feature>
<evidence type="ECO:0000256" key="1">
    <source>
        <dbReference type="ARBA" id="ARBA00023015"/>
    </source>
</evidence>
<dbReference type="PANTHER" id="PTHR24567:SF28">
    <property type="entry name" value="LISTERIOLYSIN REGULATORY PROTEIN"/>
    <property type="match status" value="1"/>
</dbReference>
<dbReference type="GO" id="GO:0003700">
    <property type="term" value="F:DNA-binding transcription factor activity"/>
    <property type="evidence" value="ECO:0007669"/>
    <property type="project" value="TreeGrafter"/>
</dbReference>
<keyword evidence="1" id="KW-0805">Transcription regulation</keyword>
<evidence type="ECO:0000259" key="5">
    <source>
        <dbReference type="PROSITE" id="PS50042"/>
    </source>
</evidence>
<evidence type="ECO:0000313" key="8">
    <source>
        <dbReference type="Proteomes" id="UP000307000"/>
    </source>
</evidence>
<name>A0A5B7WPS4_9MICC</name>
<dbReference type="GO" id="GO:0003677">
    <property type="term" value="F:DNA binding"/>
    <property type="evidence" value="ECO:0007669"/>
    <property type="project" value="UniProtKB-KW"/>
</dbReference>
<evidence type="ECO:0000313" key="7">
    <source>
        <dbReference type="EMBL" id="QCY45859.1"/>
    </source>
</evidence>
<evidence type="ECO:0000256" key="3">
    <source>
        <dbReference type="ARBA" id="ARBA00023163"/>
    </source>
</evidence>
<keyword evidence="2" id="KW-0238">DNA-binding</keyword>
<evidence type="ECO:0000259" key="6">
    <source>
        <dbReference type="PROSITE" id="PS51063"/>
    </source>
</evidence>
<dbReference type="Gene3D" id="2.60.120.10">
    <property type="entry name" value="Jelly Rolls"/>
    <property type="match status" value="1"/>
</dbReference>
<dbReference type="CDD" id="cd00038">
    <property type="entry name" value="CAP_ED"/>
    <property type="match status" value="1"/>
</dbReference>
<dbReference type="CDD" id="cd00092">
    <property type="entry name" value="HTH_CRP"/>
    <property type="match status" value="1"/>
</dbReference>
<dbReference type="InterPro" id="IPR036388">
    <property type="entry name" value="WH-like_DNA-bd_sf"/>
</dbReference>
<reference evidence="7 8" key="1">
    <citation type="submission" date="2018-12" db="EMBL/GenBank/DDBJ databases">
        <title>Complete Genome Sequence of Glutamicibacter creatinolyticus strain LGCM259,isolated from an abscess of a 12-year-old mare in Italy.</title>
        <authorList>
            <person name="Santos R.G."/>
            <person name="Silva A.L."/>
            <person name="Seyffert N."/>
            <person name="Castro T.L.P."/>
            <person name="Attili A.R."/>
            <person name="Rifici C."/>
            <person name="Mazzullo G."/>
            <person name="Brenig B."/>
            <person name="Venanzi F."/>
            <person name="Azevedo V."/>
        </authorList>
    </citation>
    <scope>NUCLEOTIDE SEQUENCE [LARGE SCALE GENOMIC DNA]</scope>
    <source>
        <strain evidence="7 8">LGCM 259</strain>
    </source>
</reference>
<dbReference type="PROSITE" id="PS50042">
    <property type="entry name" value="CNMP_BINDING_3"/>
    <property type="match status" value="1"/>
</dbReference>
<evidence type="ECO:0000256" key="2">
    <source>
        <dbReference type="ARBA" id="ARBA00023125"/>
    </source>
</evidence>
<dbReference type="SMART" id="SM00419">
    <property type="entry name" value="HTH_CRP"/>
    <property type="match status" value="1"/>
</dbReference>
<dbReference type="InterPro" id="IPR036390">
    <property type="entry name" value="WH_DNA-bd_sf"/>
</dbReference>
<dbReference type="InterPro" id="IPR018490">
    <property type="entry name" value="cNMP-bd_dom_sf"/>
</dbReference>